<evidence type="ECO:0008006" key="4">
    <source>
        <dbReference type="Google" id="ProtNLM"/>
    </source>
</evidence>
<keyword evidence="3" id="KW-1185">Reference proteome</keyword>
<evidence type="ECO:0000313" key="2">
    <source>
        <dbReference type="EMBL" id="GES82674.1"/>
    </source>
</evidence>
<reference evidence="2" key="2">
    <citation type="submission" date="2019-10" db="EMBL/GenBank/DDBJ databases">
        <title>Conservation and host-specific expression of non-tandemly repeated heterogenous ribosome RNA gene in arbuscular mycorrhizal fungi.</title>
        <authorList>
            <person name="Maeda T."/>
            <person name="Kobayashi Y."/>
            <person name="Nakagawa T."/>
            <person name="Ezawa T."/>
            <person name="Yamaguchi K."/>
            <person name="Bino T."/>
            <person name="Nishimoto Y."/>
            <person name="Shigenobu S."/>
            <person name="Kawaguchi M."/>
        </authorList>
    </citation>
    <scope>NUCLEOTIDE SEQUENCE</scope>
    <source>
        <strain evidence="2">HR1</strain>
    </source>
</reference>
<comment type="caution">
    <text evidence="1">The sequence shown here is derived from an EMBL/GenBank/DDBJ whole genome shotgun (WGS) entry which is preliminary data.</text>
</comment>
<proteinExistence type="predicted"/>
<dbReference type="Proteomes" id="UP000247702">
    <property type="component" value="Unassembled WGS sequence"/>
</dbReference>
<organism evidence="1 3">
    <name type="scientific">Rhizophagus clarus</name>
    <dbReference type="NCBI Taxonomy" id="94130"/>
    <lineage>
        <taxon>Eukaryota</taxon>
        <taxon>Fungi</taxon>
        <taxon>Fungi incertae sedis</taxon>
        <taxon>Mucoromycota</taxon>
        <taxon>Glomeromycotina</taxon>
        <taxon>Glomeromycetes</taxon>
        <taxon>Glomerales</taxon>
        <taxon>Glomeraceae</taxon>
        <taxon>Rhizophagus</taxon>
    </lineage>
</organism>
<accession>A0A2Z6RFT2</accession>
<dbReference type="EMBL" id="BEXD01002968">
    <property type="protein sequence ID" value="GBB99882.1"/>
    <property type="molecule type" value="Genomic_DNA"/>
</dbReference>
<sequence>MNCLLCQDSIEDFSHIWTCPYHGNFLLRTYNKVKNTIMDTIVSYHPNIDIIELSLKFDAIGLFINFQQQDTFNFIDVIKGFISFDLCNFILKFLSHSSLVSLITQAYDDINEDCFLLWQD</sequence>
<name>A0A2Z6RFT2_9GLOM</name>
<reference evidence="1 3" key="1">
    <citation type="submission" date="2017-11" db="EMBL/GenBank/DDBJ databases">
        <title>The genome of Rhizophagus clarus HR1 reveals common genetic basis of auxotrophy among arbuscular mycorrhizal fungi.</title>
        <authorList>
            <person name="Kobayashi Y."/>
        </authorList>
    </citation>
    <scope>NUCLEOTIDE SEQUENCE [LARGE SCALE GENOMIC DNA]</scope>
    <source>
        <strain evidence="1 3">HR1</strain>
    </source>
</reference>
<gene>
    <name evidence="2" type="ORF">RCL2_000986400</name>
    <name evidence="1" type="ORF">RclHR1_03670002</name>
</gene>
<dbReference type="AlphaFoldDB" id="A0A2Z6RFT2"/>
<dbReference type="Proteomes" id="UP000615446">
    <property type="component" value="Unassembled WGS sequence"/>
</dbReference>
<evidence type="ECO:0000313" key="1">
    <source>
        <dbReference type="EMBL" id="GBB99882.1"/>
    </source>
</evidence>
<protein>
    <recommendedName>
        <fullName evidence="4">Reverse transcriptase zinc-binding domain-containing protein</fullName>
    </recommendedName>
</protein>
<dbReference type="EMBL" id="BLAL01000062">
    <property type="protein sequence ID" value="GES82674.1"/>
    <property type="molecule type" value="Genomic_DNA"/>
</dbReference>
<evidence type="ECO:0000313" key="3">
    <source>
        <dbReference type="Proteomes" id="UP000247702"/>
    </source>
</evidence>